<dbReference type="EMBL" id="JAWXYC010000004">
    <property type="protein sequence ID" value="MDX5952558.1"/>
    <property type="molecule type" value="Genomic_DNA"/>
</dbReference>
<reference evidence="4 5" key="1">
    <citation type="submission" date="2018-09" db="EMBL/GenBank/DDBJ databases">
        <title>Whole genome based analysis of evolution and adaptive divergence in Indian and Brazilian strains of Azospirillum brasilense.</title>
        <authorList>
            <person name="Singh C."/>
            <person name="Tripathi A.K."/>
        </authorList>
    </citation>
    <scope>NUCLEOTIDE SEQUENCE [LARGE SCALE GENOMIC DNA]</scope>
    <source>
        <strain evidence="4 5">MTCC4038</strain>
    </source>
</reference>
<evidence type="ECO:0000313" key="6">
    <source>
        <dbReference type="Proteomes" id="UP001277471"/>
    </source>
</evidence>
<proteinExistence type="predicted"/>
<name>A0A0P0F0K2_AZOBR</name>
<dbReference type="RefSeq" id="WP_059398465.1">
    <property type="nucleotide sequence ID" value="NZ_CP012914.1"/>
</dbReference>
<dbReference type="GeneID" id="56449752"/>
<accession>A0A0P0F0K2</accession>
<keyword evidence="2" id="KW-0732">Signal</keyword>
<reference evidence="3 6" key="2">
    <citation type="submission" date="2023-11" db="EMBL/GenBank/DDBJ databases">
        <title>MicrobeMod: A computational toolkit for identifying prokaryotic methylation and restriction-modification with nanopore sequencing.</title>
        <authorList>
            <person name="Crits-Christoph A."/>
            <person name="Kang S.C."/>
            <person name="Lee H."/>
            <person name="Ostrov N."/>
        </authorList>
    </citation>
    <scope>NUCLEOTIDE SEQUENCE [LARGE SCALE GENOMIC DNA]</scope>
    <source>
        <strain evidence="3 6">ATCC 29145</strain>
    </source>
</reference>
<evidence type="ECO:0000313" key="4">
    <source>
        <dbReference type="EMBL" id="QCO09048.1"/>
    </source>
</evidence>
<dbReference type="EMBL" id="CP032339">
    <property type="protein sequence ID" value="QCO09048.1"/>
    <property type="molecule type" value="Genomic_DNA"/>
</dbReference>
<feature type="chain" id="PRO_5030012761" evidence="2">
    <location>
        <begin position="28"/>
        <end position="190"/>
    </location>
</feature>
<evidence type="ECO:0000313" key="5">
    <source>
        <dbReference type="Proteomes" id="UP000298774"/>
    </source>
</evidence>
<dbReference type="Proteomes" id="UP001277471">
    <property type="component" value="Unassembled WGS sequence"/>
</dbReference>
<gene>
    <name evidence="4" type="ORF">D3868_08370</name>
    <name evidence="3" type="ORF">SIM66_15380</name>
</gene>
<feature type="compositionally biased region" description="Polar residues" evidence="1">
    <location>
        <begin position="28"/>
        <end position="37"/>
    </location>
</feature>
<feature type="region of interest" description="Disordered" evidence="1">
    <location>
        <begin position="28"/>
        <end position="67"/>
    </location>
</feature>
<dbReference type="Proteomes" id="UP000298774">
    <property type="component" value="Chromosome"/>
</dbReference>
<dbReference type="KEGG" id="abf:AMK58_00310"/>
<keyword evidence="6" id="KW-1185">Reference proteome</keyword>
<protein>
    <submittedName>
        <fullName evidence="4">Uncharacterized protein</fullName>
    </submittedName>
</protein>
<feature type="compositionally biased region" description="Basic and acidic residues" evidence="1">
    <location>
        <begin position="48"/>
        <end position="62"/>
    </location>
</feature>
<evidence type="ECO:0000256" key="1">
    <source>
        <dbReference type="SAM" id="MobiDB-lite"/>
    </source>
</evidence>
<feature type="signal peptide" evidence="2">
    <location>
        <begin position="1"/>
        <end position="27"/>
    </location>
</feature>
<sequence>MRGWMRPLILSALILGAAPFTAGSALAQGTGNPNAGSQNGGKPAAGKEAPKEAPKETPKETPKTAAGSAIAQASFVVQPFPLQDDGTYKEFMGAAAADLNRRCTKQENYGWEFKKDDDARRDQILESTLGSFRKAGWKLGEVKVRSIRDPGTTAYTAEKAKQRLLAVWTPMENAAILLLCETEAAPTTKK</sequence>
<evidence type="ECO:0000256" key="2">
    <source>
        <dbReference type="SAM" id="SignalP"/>
    </source>
</evidence>
<evidence type="ECO:0000313" key="3">
    <source>
        <dbReference type="EMBL" id="MDX5952558.1"/>
    </source>
</evidence>
<dbReference type="AlphaFoldDB" id="A0A0P0F0K2"/>
<organism evidence="4 5">
    <name type="scientific">Azospirillum brasilense</name>
    <dbReference type="NCBI Taxonomy" id="192"/>
    <lineage>
        <taxon>Bacteria</taxon>
        <taxon>Pseudomonadati</taxon>
        <taxon>Pseudomonadota</taxon>
        <taxon>Alphaproteobacteria</taxon>
        <taxon>Rhodospirillales</taxon>
        <taxon>Azospirillaceae</taxon>
        <taxon>Azospirillum</taxon>
    </lineage>
</organism>